<dbReference type="AlphaFoldDB" id="A0A183GGZ6"/>
<reference evidence="1 2" key="1">
    <citation type="submission" date="2018-11" db="EMBL/GenBank/DDBJ databases">
        <authorList>
            <consortium name="Pathogen Informatics"/>
        </authorList>
    </citation>
    <scope>NUCLEOTIDE SEQUENCE [LARGE SCALE GENOMIC DNA]</scope>
</reference>
<name>A0A183GGZ6_HELPZ</name>
<dbReference type="Proteomes" id="UP000050761">
    <property type="component" value="Unassembled WGS sequence"/>
</dbReference>
<evidence type="ECO:0000313" key="3">
    <source>
        <dbReference type="WBParaSite" id="HPBE_0002179801-mRNA-1"/>
    </source>
</evidence>
<keyword evidence="2" id="KW-1185">Reference proteome</keyword>
<evidence type="ECO:0000313" key="2">
    <source>
        <dbReference type="Proteomes" id="UP000050761"/>
    </source>
</evidence>
<protein>
    <submittedName>
        <fullName evidence="3">PH domain-containing protein</fullName>
    </submittedName>
</protein>
<reference evidence="3" key="2">
    <citation type="submission" date="2019-09" db="UniProtKB">
        <authorList>
            <consortium name="WormBaseParasite"/>
        </authorList>
    </citation>
    <scope>IDENTIFICATION</scope>
</reference>
<accession>A0A3P8D7L8</accession>
<dbReference type="WBParaSite" id="HPBE_0002179801-mRNA-1">
    <property type="protein sequence ID" value="HPBE_0002179801-mRNA-1"/>
    <property type="gene ID" value="HPBE_0002179801"/>
</dbReference>
<sequence length="113" mass="12543">MERGGTFQMALAHQLKPGLVSDGERRSESTKVTLIAKPTDPAYRARGEWAHLALLLLPGYDTVTEAEASPFGGNIRCGDDGDTIGLVFEQFDDDARRRCWADAIASRRRYDRS</sequence>
<evidence type="ECO:0000313" key="1">
    <source>
        <dbReference type="EMBL" id="VDP28134.1"/>
    </source>
</evidence>
<accession>A0A183GGZ6</accession>
<dbReference type="EMBL" id="UZAH01033342">
    <property type="protein sequence ID" value="VDP28134.1"/>
    <property type="molecule type" value="Genomic_DNA"/>
</dbReference>
<gene>
    <name evidence="1" type="ORF">HPBE_LOCUS21796</name>
</gene>
<organism evidence="2 3">
    <name type="scientific">Heligmosomoides polygyrus</name>
    <name type="common">Parasitic roundworm</name>
    <dbReference type="NCBI Taxonomy" id="6339"/>
    <lineage>
        <taxon>Eukaryota</taxon>
        <taxon>Metazoa</taxon>
        <taxon>Ecdysozoa</taxon>
        <taxon>Nematoda</taxon>
        <taxon>Chromadorea</taxon>
        <taxon>Rhabditida</taxon>
        <taxon>Rhabditina</taxon>
        <taxon>Rhabditomorpha</taxon>
        <taxon>Strongyloidea</taxon>
        <taxon>Heligmosomidae</taxon>
        <taxon>Heligmosomoides</taxon>
    </lineage>
</organism>
<proteinExistence type="predicted"/>